<evidence type="ECO:0000259" key="4">
    <source>
        <dbReference type="Pfam" id="PF13087"/>
    </source>
</evidence>
<feature type="compositionally biased region" description="Polar residues" evidence="2">
    <location>
        <begin position="999"/>
        <end position="1013"/>
    </location>
</feature>
<keyword evidence="1" id="KW-0378">Hydrolase</keyword>
<accession>A0AAE8N8W4</accession>
<dbReference type="GO" id="GO:0004386">
    <property type="term" value="F:helicase activity"/>
    <property type="evidence" value="ECO:0007669"/>
    <property type="project" value="InterPro"/>
</dbReference>
<dbReference type="Pfam" id="PF13087">
    <property type="entry name" value="AAA_12"/>
    <property type="match status" value="1"/>
</dbReference>
<evidence type="ECO:0000259" key="3">
    <source>
        <dbReference type="Pfam" id="PF13086"/>
    </source>
</evidence>
<dbReference type="InterPro" id="IPR057373">
    <property type="entry name" value="ZNFX1"/>
</dbReference>
<feature type="region of interest" description="Disordered" evidence="2">
    <location>
        <begin position="972"/>
        <end position="1054"/>
    </location>
</feature>
<dbReference type="GO" id="GO:0031380">
    <property type="term" value="C:nuclear RNA-directed RNA polymerase complex"/>
    <property type="evidence" value="ECO:0007669"/>
    <property type="project" value="TreeGrafter"/>
</dbReference>
<evidence type="ECO:0000256" key="2">
    <source>
        <dbReference type="SAM" id="MobiDB-lite"/>
    </source>
</evidence>
<dbReference type="EMBL" id="ONZQ02000019">
    <property type="protein sequence ID" value="SPO07287.1"/>
    <property type="molecule type" value="Genomic_DNA"/>
</dbReference>
<evidence type="ECO:0000313" key="6">
    <source>
        <dbReference type="EMBL" id="SPO07287.1"/>
    </source>
</evidence>
<dbReference type="InterPro" id="IPR041677">
    <property type="entry name" value="DNA2/NAM7_AAA_11"/>
</dbReference>
<comment type="caution">
    <text evidence="6">The sequence shown here is derived from an EMBL/GenBank/DDBJ whole genome shotgun (WGS) entry which is preliminary data.</text>
</comment>
<keyword evidence="1" id="KW-0347">Helicase</keyword>
<keyword evidence="7" id="KW-1185">Reference proteome</keyword>
<protein>
    <submittedName>
        <fullName evidence="6">Uncharacterized protein</fullName>
    </submittedName>
</protein>
<dbReference type="InterPro" id="IPR041679">
    <property type="entry name" value="DNA2/NAM7-like_C"/>
</dbReference>
<proteinExistence type="predicted"/>
<dbReference type="InterPro" id="IPR047187">
    <property type="entry name" value="SF1_C_Upf1"/>
</dbReference>
<dbReference type="PANTHER" id="PTHR10887:SF341">
    <property type="entry name" value="NFX1-TYPE ZINC FINGER-CONTAINING PROTEIN 1"/>
    <property type="match status" value="1"/>
</dbReference>
<feature type="domain" description="DNA2/NAM7 helicase-like C-terminal" evidence="4">
    <location>
        <begin position="647"/>
        <end position="837"/>
    </location>
</feature>
<dbReference type="AlphaFoldDB" id="A0AAE8N8W4"/>
<dbReference type="Pfam" id="PF25396">
    <property type="entry name" value="ZNFX1"/>
    <property type="match status" value="1"/>
</dbReference>
<dbReference type="InterPro" id="IPR045055">
    <property type="entry name" value="DNA2/NAM7-like"/>
</dbReference>
<dbReference type="CDD" id="cd18808">
    <property type="entry name" value="SF1_C_Upf1"/>
    <property type="match status" value="1"/>
</dbReference>
<feature type="compositionally biased region" description="Polar residues" evidence="2">
    <location>
        <begin position="1024"/>
        <end position="1039"/>
    </location>
</feature>
<dbReference type="Gene3D" id="3.40.50.300">
    <property type="entry name" value="P-loop containing nucleotide triphosphate hydrolases"/>
    <property type="match status" value="3"/>
</dbReference>
<dbReference type="Pfam" id="PF13086">
    <property type="entry name" value="AAA_11"/>
    <property type="match status" value="1"/>
</dbReference>
<dbReference type="PANTHER" id="PTHR10887">
    <property type="entry name" value="DNA2/NAM7 HELICASE FAMILY"/>
    <property type="match status" value="1"/>
</dbReference>
<sequence length="1192" mass="133488">MNWHEEPEMPRAEEIIATQASVLPHHEVQKPPRNKNRYLEAQYRLLRHEGTELLRRSVQEFRQDPGMAESSDTAVYTNVVVHGYLVSRIGMLCRIGFCPSRTDKRIRWNQSPRLTPGTIVALSPADDKFQNICLIANVVQRDLVGRLEPDLAAGEHPSTPPRIDIAWADPKHDAILDPDTELVMVEARNGYYESVRHAMRGLQEWSQYPSRFERYLIDGAKEACAPQYLRDFNHTMDLSSILTDDTSTACTVNVVRDGMPAADLTSLDPSQLNSLQHVLTSELAIVQGPPGTGKTFTSVSALKVLLSNLDGKHPIVIAAQTNHALDQILLLCAQATKAEFVRLGRRSQNEFISARTVFNLKQRSQKSYAGKEFGRIESLRKTHAKELKDLIDECFPDGLLKPSELLANGVITQAQHDSLDPDLEDDPFLPWLNDSIEQRPPHRFEPVSDIFEDVDSDVHDARRRMVDDDEKDRLSGQYIPILESYTGRVDLEILKRKNQLRSRMGGVLRKYQDLWDVPRHFRGAVYRCLRDQYVELKTKHFRALLEENAQLAENGRSCRARVDAEVIKEFNIPIVGCTATGLTKYRKLIENLQPRVLLVEEAAETREANITSALFPSLEQVILVGDHMQLAPHTDLRELGDHPYNLRVSLFERMINLGAGHAILNVQRRMSPEIRLILEPFYPTLQDHESVLARTPAPGMCHASYFFCHKWPESQTQWKSSINLTEARMIAGFVRYLVQNGTDASKVTILTFYQGQRGVILRELSKDAVLNNLSPLRRYNVCTVDGYQGEENDVVILSLVRSPRNTAPYNVGFLDNQNRVVVALSRARRGFYIFGNYRNLVHSAKSKAVWGPPTLVLRDQDRCHSRLPLTCKRHGEVVEVRNPQDWEMLHGGCRRKCEARLECGHVCQLLCHPCAAECDYVPKAPSNVRVGHIGLYEFLGSENQTRDEAVPAAVGDAAQDLISMYGGDEVIPNDDAVASDVSSGGASPDTCNPPDASDGTGSRTSPKASQSDRGSVEEEDLLSAVNSPSAPNSHESSNVNGGGRLSASRGIERAGQHWSKWDLRDYDMKMRQELKQGPRVAGMIVKETFREVQVRDDCQRKVVKVHRSTNVHQTNPSPDMAVTSRPTPSPVRVPAVLSSAAKDNLIDFSDAPASGPIRPLAVEGPYASSGYGGMTLLEEEDVRSEVSDLIRL</sequence>
<organism evidence="6 7">
    <name type="scientific">Cephalotrichum gorgonifer</name>
    <dbReference type="NCBI Taxonomy" id="2041049"/>
    <lineage>
        <taxon>Eukaryota</taxon>
        <taxon>Fungi</taxon>
        <taxon>Dikarya</taxon>
        <taxon>Ascomycota</taxon>
        <taxon>Pezizomycotina</taxon>
        <taxon>Sordariomycetes</taxon>
        <taxon>Hypocreomycetidae</taxon>
        <taxon>Microascales</taxon>
        <taxon>Microascaceae</taxon>
        <taxon>Cephalotrichum</taxon>
    </lineage>
</organism>
<reference evidence="6" key="1">
    <citation type="submission" date="2018-03" db="EMBL/GenBank/DDBJ databases">
        <authorList>
            <person name="Guldener U."/>
        </authorList>
    </citation>
    <scope>NUCLEOTIDE SEQUENCE</scope>
</reference>
<name>A0AAE8N8W4_9PEZI</name>
<dbReference type="GO" id="GO:0031048">
    <property type="term" value="P:regulatory ncRNA-mediated heterochromatin formation"/>
    <property type="evidence" value="ECO:0007669"/>
    <property type="project" value="TreeGrafter"/>
</dbReference>
<feature type="region of interest" description="Disordered" evidence="2">
    <location>
        <begin position="1108"/>
        <end position="1130"/>
    </location>
</feature>
<evidence type="ECO:0000259" key="5">
    <source>
        <dbReference type="Pfam" id="PF25396"/>
    </source>
</evidence>
<dbReference type="SUPFAM" id="SSF52540">
    <property type="entry name" value="P-loop containing nucleoside triphosphate hydrolases"/>
    <property type="match status" value="1"/>
</dbReference>
<feature type="domain" description="DNA2/NAM7 helicase helicase" evidence="3">
    <location>
        <begin position="267"/>
        <end position="632"/>
    </location>
</feature>
<evidence type="ECO:0000313" key="7">
    <source>
        <dbReference type="Proteomes" id="UP001187682"/>
    </source>
</evidence>
<feature type="domain" description="ZNFX1" evidence="5">
    <location>
        <begin position="69"/>
        <end position="188"/>
    </location>
</feature>
<keyword evidence="1" id="KW-0547">Nucleotide-binding</keyword>
<dbReference type="Proteomes" id="UP001187682">
    <property type="component" value="Unassembled WGS sequence"/>
</dbReference>
<feature type="compositionally biased region" description="Low complexity" evidence="2">
    <location>
        <begin position="974"/>
        <end position="987"/>
    </location>
</feature>
<evidence type="ECO:0000256" key="1">
    <source>
        <dbReference type="ARBA" id="ARBA00022806"/>
    </source>
</evidence>
<dbReference type="InterPro" id="IPR027417">
    <property type="entry name" value="P-loop_NTPase"/>
</dbReference>
<keyword evidence="1" id="KW-0067">ATP-binding</keyword>
<gene>
    <name evidence="6" type="ORF">DNG_09981</name>
</gene>